<dbReference type="Pfam" id="PF08014">
    <property type="entry name" value="MATCAP"/>
    <property type="match status" value="1"/>
</dbReference>
<gene>
    <name evidence="5" type="ORF">ACFS7Z_05590</name>
</gene>
<evidence type="ECO:0000313" key="6">
    <source>
        <dbReference type="Proteomes" id="UP001597641"/>
    </source>
</evidence>
<protein>
    <submittedName>
        <fullName evidence="5">Flavohemoglobin expression-modulating QEGLA motif protein</fullName>
    </submittedName>
</protein>
<dbReference type="RefSeq" id="WP_377482150.1">
    <property type="nucleotide sequence ID" value="NZ_JBHUOX010000003.1"/>
</dbReference>
<accession>A0ABW6BS78</accession>
<dbReference type="PANTHER" id="PTHR31817:SF0">
    <property type="entry name" value="CHROMOSOME UNDETERMINED SCAFFOLD_67, WHOLE GENOME SHOTGUN SEQUENCE"/>
    <property type="match status" value="1"/>
</dbReference>
<evidence type="ECO:0000256" key="4">
    <source>
        <dbReference type="ARBA" id="ARBA00023049"/>
    </source>
</evidence>
<organism evidence="5 6">
    <name type="scientific">Pontibacter toksunensis</name>
    <dbReference type="NCBI Taxonomy" id="1332631"/>
    <lineage>
        <taxon>Bacteria</taxon>
        <taxon>Pseudomonadati</taxon>
        <taxon>Bacteroidota</taxon>
        <taxon>Cytophagia</taxon>
        <taxon>Cytophagales</taxon>
        <taxon>Hymenobacteraceae</taxon>
        <taxon>Pontibacter</taxon>
    </lineage>
</organism>
<keyword evidence="6" id="KW-1185">Reference proteome</keyword>
<dbReference type="InterPro" id="IPR012548">
    <property type="entry name" value="MATCAP"/>
</dbReference>
<dbReference type="EMBL" id="JBHUOX010000003">
    <property type="protein sequence ID" value="MFD2999822.1"/>
    <property type="molecule type" value="Genomic_DNA"/>
</dbReference>
<comment type="cofactor">
    <cofactor evidence="1">
        <name>Zn(2+)</name>
        <dbReference type="ChEBI" id="CHEBI:29105"/>
    </cofactor>
</comment>
<comment type="caution">
    <text evidence="5">The sequence shown here is derived from an EMBL/GenBank/DDBJ whole genome shotgun (WGS) entry which is preliminary data.</text>
</comment>
<dbReference type="PANTHER" id="PTHR31817">
    <property type="match status" value="1"/>
</dbReference>
<keyword evidence="4" id="KW-0482">Metalloprotease</keyword>
<evidence type="ECO:0000256" key="2">
    <source>
        <dbReference type="ARBA" id="ARBA00022670"/>
    </source>
</evidence>
<name>A0ABW6BS78_9BACT</name>
<sequence length="615" mass="70113">MIESITYKFISKITRSLKRGKQVHRRLPQGGLVYIDRPLPFLVLFRHPAGKPDHATADFVKANASYIISHEEQTPQLQELVRAIAGEMADQFGAFMILEIMAAPSDNLDTPMFRVLGPEKQLPATISTLTKELESLKISGLRTNVETASNKELLENPQRLMPEEELKKNSYLMLGLQLKTVYCDSQTGRPYPLLLRTIREKLSNAIKKTVFNFVSVQTPHKPIHFQALGRQAVNRVVWRIDKQLTSISDQFRFLLLVTPVNKNEAWAEFRDAKFREAPTFHYRLMPIDADQLKRKLYNIPIEKIDDPTLAYLFRDKRHELDKMLTMLADRNTPDFMYSSMQLFGGVDDQLLKLAEGILAAIPEPTRDEDPDIIPVPEFAELAEQEIAFLKEQHAGVDSGVDVRDDIVGLIVSKGRLNVGTDAKIPRHRAQALIQHEVGTHILTYFNGKAQPLQQLYVGSPGYEELQEGLAVLSEYLVGGLDQDRLRVLAARVVVVYHMTKGCSFTDNFWRLKADYHFEDEIAFDITMRVHRGGGLTKDAVYLRGLVHLLEYLKQGHELEPLLIGKIRQDYIPIVQELIYRNVLRPVPLKPRYLLDPAIKPKLEQLKAGISVFNLL</sequence>
<reference evidence="6" key="1">
    <citation type="journal article" date="2019" name="Int. J. Syst. Evol. Microbiol.">
        <title>The Global Catalogue of Microorganisms (GCM) 10K type strain sequencing project: providing services to taxonomists for standard genome sequencing and annotation.</title>
        <authorList>
            <consortium name="The Broad Institute Genomics Platform"/>
            <consortium name="The Broad Institute Genome Sequencing Center for Infectious Disease"/>
            <person name="Wu L."/>
            <person name="Ma J."/>
        </authorList>
    </citation>
    <scope>NUCLEOTIDE SEQUENCE [LARGE SCALE GENOMIC DNA]</scope>
    <source>
        <strain evidence="6">KCTC 23984</strain>
    </source>
</reference>
<proteinExistence type="predicted"/>
<evidence type="ECO:0000256" key="3">
    <source>
        <dbReference type="ARBA" id="ARBA00022801"/>
    </source>
</evidence>
<keyword evidence="3" id="KW-0378">Hydrolase</keyword>
<keyword evidence="2" id="KW-0645">Protease</keyword>
<dbReference type="Proteomes" id="UP001597641">
    <property type="component" value="Unassembled WGS sequence"/>
</dbReference>
<evidence type="ECO:0000313" key="5">
    <source>
        <dbReference type="EMBL" id="MFD2999822.1"/>
    </source>
</evidence>
<dbReference type="SMART" id="SM01154">
    <property type="entry name" value="DUF1704"/>
    <property type="match status" value="1"/>
</dbReference>
<evidence type="ECO:0000256" key="1">
    <source>
        <dbReference type="ARBA" id="ARBA00001947"/>
    </source>
</evidence>